<evidence type="ECO:0000313" key="2">
    <source>
        <dbReference type="Proteomes" id="UP001203207"/>
    </source>
</evidence>
<protein>
    <submittedName>
        <fullName evidence="1">TIGR00725 family protein</fullName>
    </submittedName>
</protein>
<proteinExistence type="predicted"/>
<sequence>MRVSIIGGGTIDDETATIAESVGEAVATRGHTVVCGGLSGVMEAACRGAQTAGGETIGILPTDRLEDANEYVTTPIATGIGHARNPIVVMNGDAVIAIDGAGGTLSEIGFATVFEKPIAGINTHDVPYIHQVSSAAEAVTYIEEAVETAD</sequence>
<dbReference type="AlphaFoldDB" id="A0AAE3FY21"/>
<name>A0AAE3FY21_9EURY</name>
<keyword evidence="2" id="KW-1185">Reference proteome</keyword>
<accession>A0AAE3FY21</accession>
<dbReference type="SUPFAM" id="SSF102405">
    <property type="entry name" value="MCP/YpsA-like"/>
    <property type="match status" value="1"/>
</dbReference>
<dbReference type="GO" id="GO:0005829">
    <property type="term" value="C:cytosol"/>
    <property type="evidence" value="ECO:0007669"/>
    <property type="project" value="TreeGrafter"/>
</dbReference>
<reference evidence="1" key="1">
    <citation type="journal article" date="2022" name="Syst. Appl. Microbiol.">
        <title>Natronocalculus amylovorans gen. nov., sp. nov., and Natranaeroarchaeum aerophilus sp. nov., dominant culturable amylolytic natronoarchaea from hypersaline soda lakes in southwestern Siberia.</title>
        <authorList>
            <person name="Sorokin D.Y."/>
            <person name="Elcheninov A.G."/>
            <person name="Khizhniak T.V."/>
            <person name="Koenen M."/>
            <person name="Bale N.J."/>
            <person name="Damste J.S.S."/>
            <person name="Kublanov I.V."/>
        </authorList>
    </citation>
    <scope>NUCLEOTIDE SEQUENCE</scope>
    <source>
        <strain evidence="1">AArc-St2</strain>
    </source>
</reference>
<dbReference type="PANTHER" id="PTHR43393:SF3">
    <property type="entry name" value="LYSINE DECARBOXYLASE-LIKE PROTEIN"/>
    <property type="match status" value="1"/>
</dbReference>
<comment type="caution">
    <text evidence="1">The sequence shown here is derived from an EMBL/GenBank/DDBJ whole genome shotgun (WGS) entry which is preliminary data.</text>
</comment>
<dbReference type="Proteomes" id="UP001203207">
    <property type="component" value="Unassembled WGS sequence"/>
</dbReference>
<dbReference type="InterPro" id="IPR052341">
    <property type="entry name" value="LOG_family_nucleotidases"/>
</dbReference>
<dbReference type="Gene3D" id="3.40.50.450">
    <property type="match status" value="1"/>
</dbReference>
<reference evidence="1" key="2">
    <citation type="submission" date="2022-02" db="EMBL/GenBank/DDBJ databases">
        <authorList>
            <person name="Elcheninov A.G."/>
            <person name="Sorokin D.Y."/>
            <person name="Kublanov I.V."/>
        </authorList>
    </citation>
    <scope>NUCLEOTIDE SEQUENCE</scope>
    <source>
        <strain evidence="1">AArc-St2</strain>
    </source>
</reference>
<dbReference type="InterPro" id="IPR041164">
    <property type="entry name" value="LDcluster4"/>
</dbReference>
<dbReference type="Pfam" id="PF18306">
    <property type="entry name" value="LDcluster4"/>
    <property type="match status" value="1"/>
</dbReference>
<dbReference type="EMBL" id="JAKRVX010000003">
    <property type="protein sequence ID" value="MCL9817311.1"/>
    <property type="molecule type" value="Genomic_DNA"/>
</dbReference>
<dbReference type="InterPro" id="IPR005268">
    <property type="entry name" value="CHP00725"/>
</dbReference>
<dbReference type="PANTHER" id="PTHR43393">
    <property type="entry name" value="CYTOKININ RIBOSIDE 5'-MONOPHOSPHATE PHOSPHORIBOHYDROLASE"/>
    <property type="match status" value="1"/>
</dbReference>
<dbReference type="NCBIfam" id="TIGR00725">
    <property type="entry name" value="TIGR00725 family protein"/>
    <property type="match status" value="1"/>
</dbReference>
<evidence type="ECO:0000313" key="1">
    <source>
        <dbReference type="EMBL" id="MCL9817311.1"/>
    </source>
</evidence>
<dbReference type="RefSeq" id="WP_250584352.1">
    <property type="nucleotide sequence ID" value="NZ_JAKRVX010000003.1"/>
</dbReference>
<organism evidence="1 2">
    <name type="scientific">Natronocalculus amylovorans</name>
    <dbReference type="NCBI Taxonomy" id="2917812"/>
    <lineage>
        <taxon>Archaea</taxon>
        <taxon>Methanobacteriati</taxon>
        <taxon>Methanobacteriota</taxon>
        <taxon>Stenosarchaea group</taxon>
        <taxon>Halobacteria</taxon>
        <taxon>Halobacteriales</taxon>
        <taxon>Haloferacaceae</taxon>
        <taxon>Natronocalculus</taxon>
    </lineage>
</organism>
<gene>
    <name evidence="1" type="ORF">AArcSt2_10195</name>
</gene>